<evidence type="ECO:0000313" key="5">
    <source>
        <dbReference type="EMBL" id="RRQ81532.1"/>
    </source>
</evidence>
<evidence type="ECO:0000256" key="2">
    <source>
        <dbReference type="ARBA" id="ARBA00023125"/>
    </source>
</evidence>
<evidence type="ECO:0000259" key="4">
    <source>
        <dbReference type="PROSITE" id="PS50949"/>
    </source>
</evidence>
<comment type="caution">
    <text evidence="5">The sequence shown here is derived from an EMBL/GenBank/DDBJ whole genome shotgun (WGS) entry which is preliminary data.</text>
</comment>
<dbReference type="Pfam" id="PF00392">
    <property type="entry name" value="GntR"/>
    <property type="match status" value="1"/>
</dbReference>
<dbReference type="InterPro" id="IPR036390">
    <property type="entry name" value="WH_DNA-bd_sf"/>
</dbReference>
<dbReference type="RefSeq" id="WP_125214696.1">
    <property type="nucleotide sequence ID" value="NZ_PDES01000015.1"/>
</dbReference>
<reference evidence="5 6" key="1">
    <citation type="submission" date="2017-10" db="EMBL/GenBank/DDBJ databases">
        <title>Draft genome of actinobacteria isolated from guarana (Paullinia cupana (Mart.) Ducke.</title>
        <authorList>
            <person name="Siqueira K.A."/>
            <person name="Liotti R.G."/>
            <person name="Mendes T.A."/>
            <person name="Soares M.A."/>
        </authorList>
    </citation>
    <scope>NUCLEOTIDE SEQUENCE [LARGE SCALE GENOMIC DNA]</scope>
    <source>
        <strain evidence="5 6">199</strain>
    </source>
</reference>
<evidence type="ECO:0000313" key="6">
    <source>
        <dbReference type="Proteomes" id="UP000276379"/>
    </source>
</evidence>
<dbReference type="InterPro" id="IPR050679">
    <property type="entry name" value="Bact_HTH_transcr_reg"/>
</dbReference>
<protein>
    <submittedName>
        <fullName evidence="5">GntR family transcriptional regulator</fullName>
    </submittedName>
</protein>
<dbReference type="PROSITE" id="PS50949">
    <property type="entry name" value="HTH_GNTR"/>
    <property type="match status" value="1"/>
</dbReference>
<dbReference type="InterPro" id="IPR036388">
    <property type="entry name" value="WH-like_DNA-bd_sf"/>
</dbReference>
<dbReference type="SUPFAM" id="SSF46785">
    <property type="entry name" value="Winged helix' DNA-binding domain"/>
    <property type="match status" value="1"/>
</dbReference>
<accession>A0A3R8S866</accession>
<organism evidence="5 6">
    <name type="scientific">Streptomyces griseofuscus</name>
    <dbReference type="NCBI Taxonomy" id="146922"/>
    <lineage>
        <taxon>Bacteria</taxon>
        <taxon>Bacillati</taxon>
        <taxon>Actinomycetota</taxon>
        <taxon>Actinomycetes</taxon>
        <taxon>Kitasatosporales</taxon>
        <taxon>Streptomycetaceae</taxon>
        <taxon>Streptomyces</taxon>
    </lineage>
</organism>
<dbReference type="PRINTS" id="PR00035">
    <property type="entry name" value="HTHGNTR"/>
</dbReference>
<keyword evidence="2" id="KW-0238">DNA-binding</keyword>
<dbReference type="GO" id="GO:0003700">
    <property type="term" value="F:DNA-binding transcription factor activity"/>
    <property type="evidence" value="ECO:0007669"/>
    <property type="project" value="InterPro"/>
</dbReference>
<keyword evidence="3" id="KW-0804">Transcription</keyword>
<dbReference type="PANTHER" id="PTHR44846">
    <property type="entry name" value="MANNOSYL-D-GLYCERATE TRANSPORT/METABOLISM SYSTEM REPRESSOR MNGR-RELATED"/>
    <property type="match status" value="1"/>
</dbReference>
<dbReference type="AlphaFoldDB" id="A0A3R8S866"/>
<dbReference type="EMBL" id="PDES01000015">
    <property type="protein sequence ID" value="RRQ81532.1"/>
    <property type="molecule type" value="Genomic_DNA"/>
</dbReference>
<evidence type="ECO:0000256" key="1">
    <source>
        <dbReference type="ARBA" id="ARBA00023015"/>
    </source>
</evidence>
<keyword evidence="1" id="KW-0805">Transcription regulation</keyword>
<dbReference type="Proteomes" id="UP000276379">
    <property type="component" value="Unassembled WGS sequence"/>
</dbReference>
<dbReference type="SMART" id="SM00866">
    <property type="entry name" value="UTRA"/>
    <property type="match status" value="1"/>
</dbReference>
<proteinExistence type="predicted"/>
<dbReference type="InterPro" id="IPR011663">
    <property type="entry name" value="UTRA"/>
</dbReference>
<dbReference type="CDD" id="cd07377">
    <property type="entry name" value="WHTH_GntR"/>
    <property type="match status" value="1"/>
</dbReference>
<dbReference type="SUPFAM" id="SSF64288">
    <property type="entry name" value="Chorismate lyase-like"/>
    <property type="match status" value="1"/>
</dbReference>
<feature type="domain" description="HTH gntR-type" evidence="4">
    <location>
        <begin position="13"/>
        <end position="81"/>
    </location>
</feature>
<dbReference type="GO" id="GO:0045892">
    <property type="term" value="P:negative regulation of DNA-templated transcription"/>
    <property type="evidence" value="ECO:0007669"/>
    <property type="project" value="TreeGrafter"/>
</dbReference>
<dbReference type="Gene3D" id="3.40.1410.10">
    <property type="entry name" value="Chorismate lyase-like"/>
    <property type="match status" value="1"/>
</dbReference>
<dbReference type="InterPro" id="IPR028978">
    <property type="entry name" value="Chorismate_lyase_/UTRA_dom_sf"/>
</dbReference>
<dbReference type="GO" id="GO:0003677">
    <property type="term" value="F:DNA binding"/>
    <property type="evidence" value="ECO:0007669"/>
    <property type="project" value="UniProtKB-KW"/>
</dbReference>
<gene>
    <name evidence="5" type="ORF">CQW44_30490</name>
</gene>
<evidence type="ECO:0000256" key="3">
    <source>
        <dbReference type="ARBA" id="ARBA00023163"/>
    </source>
</evidence>
<dbReference type="Gene3D" id="1.10.10.10">
    <property type="entry name" value="Winged helix-like DNA-binding domain superfamily/Winged helix DNA-binding domain"/>
    <property type="match status" value="1"/>
</dbReference>
<dbReference type="Pfam" id="PF07702">
    <property type="entry name" value="UTRA"/>
    <property type="match status" value="1"/>
</dbReference>
<sequence length="255" mass="28999">MTENPEEKQRPIWPVHDQIAAYLRDGILDGDFPPGKPLPSSRKLNEQFGAAAQTIKNAMDTLEREGLVYTRRGAGIYAREHRQRTMTPAKYKTPPADGGKYQWISAAERKGLAGRSELLDVEEVVPPFLVREAFDLAPEEKVQLRRQVMYLNDEPCELVEVYFPLDLAQGTPIAEKRRIKGGAGRVLADAGLPPLRCVDRVAARWPTPEQQEALQMPTRLPVLRQFRVTYSVDDRPIQAEFMIKAGHLYELEYEF</sequence>
<dbReference type="InterPro" id="IPR000524">
    <property type="entry name" value="Tscrpt_reg_HTH_GntR"/>
</dbReference>
<dbReference type="SMART" id="SM00345">
    <property type="entry name" value="HTH_GNTR"/>
    <property type="match status" value="1"/>
</dbReference>
<dbReference type="PANTHER" id="PTHR44846:SF17">
    <property type="entry name" value="GNTR-FAMILY TRANSCRIPTIONAL REGULATOR"/>
    <property type="match status" value="1"/>
</dbReference>
<keyword evidence="6" id="KW-1185">Reference proteome</keyword>
<name>A0A3R8S866_9ACTN</name>